<comment type="caution">
    <text evidence="1">The sequence shown here is derived from an EMBL/GenBank/DDBJ whole genome shotgun (WGS) entry which is preliminary data.</text>
</comment>
<accession>A0ABS7UQU6</accession>
<keyword evidence="2" id="KW-1185">Reference proteome</keyword>
<evidence type="ECO:0000313" key="2">
    <source>
        <dbReference type="Proteomes" id="UP001165287"/>
    </source>
</evidence>
<reference evidence="1" key="1">
    <citation type="submission" date="2024-05" db="EMBL/GenBank/DDBJ databases">
        <title>Metabacillus sp. nov., isolated from the rhizosphere soil of tomato plants.</title>
        <authorList>
            <person name="Ma R."/>
        </authorList>
    </citation>
    <scope>NUCLEOTIDE SEQUENCE</scope>
    <source>
        <strain evidence="1">DBTR6</strain>
    </source>
</reference>
<protein>
    <submittedName>
        <fullName evidence="1">YfmQ family protein</fullName>
    </submittedName>
</protein>
<organism evidence="1 2">
    <name type="scientific">Metabacillus rhizolycopersici</name>
    <dbReference type="NCBI Taxonomy" id="2875709"/>
    <lineage>
        <taxon>Bacteria</taxon>
        <taxon>Bacillati</taxon>
        <taxon>Bacillota</taxon>
        <taxon>Bacilli</taxon>
        <taxon>Bacillales</taxon>
        <taxon>Bacillaceae</taxon>
        <taxon>Metabacillus</taxon>
    </lineage>
</organism>
<dbReference type="RefSeq" id="WP_224138938.1">
    <property type="nucleotide sequence ID" value="NZ_JAIQUM010000018.1"/>
</dbReference>
<name>A0ABS7UQU6_9BACI</name>
<dbReference type="EMBL" id="JAIQUM010000018">
    <property type="protein sequence ID" value="MBZ5750651.1"/>
    <property type="molecule type" value="Genomic_DNA"/>
</dbReference>
<dbReference type="Proteomes" id="UP001165287">
    <property type="component" value="Unassembled WGS sequence"/>
</dbReference>
<dbReference type="InterPro" id="IPR019723">
    <property type="entry name" value="Uncharacterised_YfmQ"/>
</dbReference>
<gene>
    <name evidence="1" type="ORF">K9V48_10395</name>
</gene>
<dbReference type="Pfam" id="PF10787">
    <property type="entry name" value="YfmQ"/>
    <property type="match status" value="1"/>
</dbReference>
<proteinExistence type="predicted"/>
<sequence>MTWTFVLMLILVSLAKILLTCLPTSVVEWILGKFEIHPTLSDTMDTVTIDGKRLEGEEKNQVINHFNQALFLEKHSFPPENSGTPIVIDTKMGKNNVRLFVYCYNDHVDVIKTYKKKEIAYRLRSDSLQKRSSFVTEELV</sequence>
<evidence type="ECO:0000313" key="1">
    <source>
        <dbReference type="EMBL" id="MBZ5750651.1"/>
    </source>
</evidence>